<evidence type="ECO:0000256" key="1">
    <source>
        <dbReference type="ARBA" id="ARBA00004761"/>
    </source>
</evidence>
<dbReference type="SUPFAM" id="SSF52540">
    <property type="entry name" value="P-loop containing nucleoside triphosphate hydrolases"/>
    <property type="match status" value="1"/>
</dbReference>
<evidence type="ECO:0000256" key="3">
    <source>
        <dbReference type="ARBA" id="ARBA00012054"/>
    </source>
</evidence>
<evidence type="ECO:0000313" key="12">
    <source>
        <dbReference type="Proteomes" id="UP000545286"/>
    </source>
</evidence>
<dbReference type="Proteomes" id="UP000545286">
    <property type="component" value="Unassembled WGS sequence"/>
</dbReference>
<dbReference type="GO" id="GO:0005524">
    <property type="term" value="F:ATP binding"/>
    <property type="evidence" value="ECO:0007669"/>
    <property type="project" value="UniProtKB-KW"/>
</dbReference>
<evidence type="ECO:0000256" key="5">
    <source>
        <dbReference type="ARBA" id="ARBA00022741"/>
    </source>
</evidence>
<evidence type="ECO:0000256" key="9">
    <source>
        <dbReference type="ARBA" id="ARBA00048090"/>
    </source>
</evidence>
<reference evidence="11 12" key="1">
    <citation type="submission" date="2020-08" db="EMBL/GenBank/DDBJ databases">
        <title>Sequencing the genomes of 1000 actinobacteria strains.</title>
        <authorList>
            <person name="Klenk H.-P."/>
        </authorList>
    </citation>
    <scope>NUCLEOTIDE SEQUENCE [LARGE SCALE GENOMIC DNA]</scope>
    <source>
        <strain evidence="11 12">DSM 20419</strain>
    </source>
</reference>
<keyword evidence="7 10" id="KW-0067">ATP-binding</keyword>
<dbReference type="PANTHER" id="PTHR43442:SF3">
    <property type="entry name" value="GLUCONOKINASE-RELATED"/>
    <property type="match status" value="1"/>
</dbReference>
<dbReference type="AlphaFoldDB" id="A0A7W4UP66"/>
<protein>
    <recommendedName>
        <fullName evidence="3 10">Gluconokinase</fullName>
        <ecNumber evidence="3 10">2.7.1.12</ecNumber>
    </recommendedName>
</protein>
<keyword evidence="5 10" id="KW-0547">Nucleotide-binding</keyword>
<comment type="pathway">
    <text evidence="1">Carbohydrate acid metabolism.</text>
</comment>
<dbReference type="FunFam" id="3.40.50.300:FF:000522">
    <property type="entry name" value="Gluconokinase"/>
    <property type="match status" value="1"/>
</dbReference>
<proteinExistence type="inferred from homology"/>
<dbReference type="EMBL" id="JACHWJ010000003">
    <property type="protein sequence ID" value="MBB2958059.1"/>
    <property type="molecule type" value="Genomic_DNA"/>
</dbReference>
<dbReference type="PANTHER" id="PTHR43442">
    <property type="entry name" value="GLUCONOKINASE-RELATED"/>
    <property type="match status" value="1"/>
</dbReference>
<keyword evidence="12" id="KW-1185">Reference proteome</keyword>
<keyword evidence="4 10" id="KW-0808">Transferase</keyword>
<evidence type="ECO:0000256" key="10">
    <source>
        <dbReference type="RuleBase" id="RU363066"/>
    </source>
</evidence>
<dbReference type="GO" id="GO:0019521">
    <property type="term" value="P:D-gluconate metabolic process"/>
    <property type="evidence" value="ECO:0007669"/>
    <property type="project" value="UniProtKB-KW"/>
</dbReference>
<dbReference type="Gene3D" id="3.40.50.300">
    <property type="entry name" value="P-loop containing nucleotide triphosphate hydrolases"/>
    <property type="match status" value="1"/>
</dbReference>
<accession>A0A7W4UP66</accession>
<gene>
    <name evidence="11" type="ORF">FHX72_002204</name>
</gene>
<sequence>MSCDQTERQARATTAAHPALAYPPMIVMGVQGTGKTTIGSALGERLGVTFIDSDDLHPPANKAKMAAGTPLEDEDRVPWLKIVGATIVANAAEGRTTIVACSALKRWYRELLRSSVPELQFIHLAGQRDLVASRLATRQHEFMPTTLLDSQFEVLEPLAPWEAGVVVPVAGTPAEIVDVVAEYLARPAPSGDSEA</sequence>
<comment type="similarity">
    <text evidence="2 10">Belongs to the gluconokinase GntK/GntV family.</text>
</comment>
<dbReference type="RefSeq" id="WP_338110111.1">
    <property type="nucleotide sequence ID" value="NZ_JACHWJ010000003.1"/>
</dbReference>
<evidence type="ECO:0000256" key="8">
    <source>
        <dbReference type="ARBA" id="ARBA00023064"/>
    </source>
</evidence>
<organism evidence="11 12">
    <name type="scientific">Pseudoclavibacter helvolus</name>
    <dbReference type="NCBI Taxonomy" id="255205"/>
    <lineage>
        <taxon>Bacteria</taxon>
        <taxon>Bacillati</taxon>
        <taxon>Actinomycetota</taxon>
        <taxon>Actinomycetes</taxon>
        <taxon>Micrococcales</taxon>
        <taxon>Microbacteriaceae</taxon>
        <taxon>Pseudoclavibacter</taxon>
    </lineage>
</organism>
<evidence type="ECO:0000256" key="7">
    <source>
        <dbReference type="ARBA" id="ARBA00022840"/>
    </source>
</evidence>
<evidence type="ECO:0000256" key="2">
    <source>
        <dbReference type="ARBA" id="ARBA00008420"/>
    </source>
</evidence>
<keyword evidence="6 10" id="KW-0418">Kinase</keyword>
<dbReference type="GO" id="GO:0005737">
    <property type="term" value="C:cytoplasm"/>
    <property type="evidence" value="ECO:0007669"/>
    <property type="project" value="TreeGrafter"/>
</dbReference>
<evidence type="ECO:0000256" key="6">
    <source>
        <dbReference type="ARBA" id="ARBA00022777"/>
    </source>
</evidence>
<dbReference type="InterPro" id="IPR006001">
    <property type="entry name" value="Therm_gnt_kin"/>
</dbReference>
<comment type="catalytic activity">
    <reaction evidence="9 10">
        <text>D-gluconate + ATP = 6-phospho-D-gluconate + ADP + H(+)</text>
        <dbReference type="Rhea" id="RHEA:19433"/>
        <dbReference type="ChEBI" id="CHEBI:15378"/>
        <dbReference type="ChEBI" id="CHEBI:18391"/>
        <dbReference type="ChEBI" id="CHEBI:30616"/>
        <dbReference type="ChEBI" id="CHEBI:58759"/>
        <dbReference type="ChEBI" id="CHEBI:456216"/>
        <dbReference type="EC" id="2.7.1.12"/>
    </reaction>
</comment>
<dbReference type="InterPro" id="IPR027417">
    <property type="entry name" value="P-loop_NTPase"/>
</dbReference>
<evidence type="ECO:0000313" key="11">
    <source>
        <dbReference type="EMBL" id="MBB2958059.1"/>
    </source>
</evidence>
<keyword evidence="8" id="KW-0311">Gluconate utilization</keyword>
<dbReference type="EC" id="2.7.1.12" evidence="3 10"/>
<dbReference type="Pfam" id="PF13671">
    <property type="entry name" value="AAA_33"/>
    <property type="match status" value="1"/>
</dbReference>
<comment type="caution">
    <text evidence="11">The sequence shown here is derived from an EMBL/GenBank/DDBJ whole genome shotgun (WGS) entry which is preliminary data.</text>
</comment>
<dbReference type="CDD" id="cd02021">
    <property type="entry name" value="GntK"/>
    <property type="match status" value="1"/>
</dbReference>
<dbReference type="NCBIfam" id="TIGR01313">
    <property type="entry name" value="therm_gnt_kin"/>
    <property type="match status" value="1"/>
</dbReference>
<name>A0A7W4UP66_9MICO</name>
<evidence type="ECO:0000256" key="4">
    <source>
        <dbReference type="ARBA" id="ARBA00022679"/>
    </source>
</evidence>
<dbReference type="GO" id="GO:0046316">
    <property type="term" value="F:gluconokinase activity"/>
    <property type="evidence" value="ECO:0007669"/>
    <property type="project" value="UniProtKB-EC"/>
</dbReference>